<evidence type="ECO:0000313" key="2">
    <source>
        <dbReference type="Proteomes" id="UP000238358"/>
    </source>
</evidence>
<reference evidence="1 2" key="1">
    <citation type="journal article" date="2018" name="Genome Announc.">
        <title>Complete genomes of two Megasphaera elsdenii strains, NCIMB 702410 and ATCC 25940.</title>
        <authorList>
            <person name="Hatmaker E.A."/>
            <person name="O'Dell K."/>
            <person name="Riley L.A."/>
            <person name="Klingeman D.M."/>
            <person name="Guss A.M."/>
        </authorList>
    </citation>
    <scope>NUCLEOTIDE SEQUENCE [LARGE SCALE GENOMIC DNA]</scope>
    <source>
        <strain evidence="1 2">NCIMB702410</strain>
    </source>
</reference>
<dbReference type="SUPFAM" id="SSF69279">
    <property type="entry name" value="Phage tail proteins"/>
    <property type="match status" value="1"/>
</dbReference>
<dbReference type="RefSeq" id="WP_027895472.1">
    <property type="nucleotide sequence ID" value="NZ_CAMIZF010000042.1"/>
</dbReference>
<dbReference type="Proteomes" id="UP000238358">
    <property type="component" value="Chromosome"/>
</dbReference>
<protein>
    <submittedName>
        <fullName evidence="1">Transcriptional regulator</fullName>
    </submittedName>
</protein>
<dbReference type="OrthoDB" id="9815473at2"/>
<accession>A0A1M6N874</accession>
<name>A0A1M6N874_MEGEL</name>
<proteinExistence type="predicted"/>
<gene>
    <name evidence="1" type="ORF">C6Y28_08080</name>
</gene>
<organism evidence="1 2">
    <name type="scientific">Megasphaera elsdenii</name>
    <dbReference type="NCBI Taxonomy" id="907"/>
    <lineage>
        <taxon>Bacteria</taxon>
        <taxon>Bacillati</taxon>
        <taxon>Bacillota</taxon>
        <taxon>Negativicutes</taxon>
        <taxon>Veillonellales</taxon>
        <taxon>Veillonellaceae</taxon>
        <taxon>Megasphaera</taxon>
    </lineage>
</organism>
<sequence>MSLETIKAKLNEWKKELTPGTFLGRRAYAQILYTPAGETESKDISEDMMKYLLSIEVTDNLSGQVDDMTVTLEDRAQLWQDTWYPEPGSKLDITLYTLNKNGVNEGIKELPVGEFEVDEIEINGMPTTVQIKAVNAIADTSLRGIKQNQSWDNISLYKIANDIAWRNGMSLDYEPGDQNNPSYEHVEQSDASDLEFLKKLCDDAGLDLKISTKTIIILDEYQLETQEPLIVFWRPGTASFSEQTSDDDVSPENPLNFTDFLSYSMKAKTRDIYRACHVKYKQGKNKEVIEGYFEAPNKQTGLTLEVNEQCDTVDAANKLARKKLREQNRDEITASFSLYGDFHFMAGIVIGFMNFGAFDGKYIVTKATHSLGNGYVLSLEMRRCLDGY</sequence>
<dbReference type="EMBL" id="CP027569">
    <property type="protein sequence ID" value="AVO27564.1"/>
    <property type="molecule type" value="Genomic_DNA"/>
</dbReference>
<dbReference type="AlphaFoldDB" id="A0A1M6N874"/>
<evidence type="ECO:0000313" key="1">
    <source>
        <dbReference type="EMBL" id="AVO27564.1"/>
    </source>
</evidence>